<feature type="domain" description="HTH lysR-type" evidence="5">
    <location>
        <begin position="1"/>
        <end position="58"/>
    </location>
</feature>
<dbReference type="InterPro" id="IPR000847">
    <property type="entry name" value="LysR_HTH_N"/>
</dbReference>
<dbReference type="InterPro" id="IPR005119">
    <property type="entry name" value="LysR_subst-bd"/>
</dbReference>
<dbReference type="PROSITE" id="PS50931">
    <property type="entry name" value="HTH_LYSR"/>
    <property type="match status" value="1"/>
</dbReference>
<reference evidence="6" key="1">
    <citation type="submission" date="2020-10" db="EMBL/GenBank/DDBJ databases">
        <title>Genome sequence of the unusual species of purple photosynthetic bacteria, Phaeovibrio sulfidiphilus DSM 23193, type strain.</title>
        <authorList>
            <person name="Kyndt J.A."/>
            <person name="Meyer T.E."/>
        </authorList>
    </citation>
    <scope>NUCLEOTIDE SEQUENCE</scope>
    <source>
        <strain evidence="6">DSM 23193</strain>
    </source>
</reference>
<evidence type="ECO:0000259" key="5">
    <source>
        <dbReference type="PROSITE" id="PS50931"/>
    </source>
</evidence>
<keyword evidence="7" id="KW-1185">Reference proteome</keyword>
<evidence type="ECO:0000256" key="1">
    <source>
        <dbReference type="ARBA" id="ARBA00009437"/>
    </source>
</evidence>
<comment type="caution">
    <text evidence="6">The sequence shown here is derived from an EMBL/GenBank/DDBJ whole genome shotgun (WGS) entry which is preliminary data.</text>
</comment>
<dbReference type="Pfam" id="PF00126">
    <property type="entry name" value="HTH_1"/>
    <property type="match status" value="1"/>
</dbReference>
<dbReference type="GO" id="GO:0003700">
    <property type="term" value="F:DNA-binding transcription factor activity"/>
    <property type="evidence" value="ECO:0007669"/>
    <property type="project" value="InterPro"/>
</dbReference>
<dbReference type="Proteomes" id="UP000631034">
    <property type="component" value="Unassembled WGS sequence"/>
</dbReference>
<evidence type="ECO:0000256" key="2">
    <source>
        <dbReference type="ARBA" id="ARBA00023015"/>
    </source>
</evidence>
<evidence type="ECO:0000256" key="3">
    <source>
        <dbReference type="ARBA" id="ARBA00023125"/>
    </source>
</evidence>
<accession>A0A8J7CP26</accession>
<dbReference type="AlphaFoldDB" id="A0A8J7CP26"/>
<dbReference type="PANTHER" id="PTHR30537:SF20">
    <property type="entry name" value="TRANSCRIPTIONAL REGULATORY PROTEIN"/>
    <property type="match status" value="1"/>
</dbReference>
<evidence type="ECO:0000256" key="4">
    <source>
        <dbReference type="ARBA" id="ARBA00023163"/>
    </source>
</evidence>
<dbReference type="PRINTS" id="PR00039">
    <property type="entry name" value="HTHLYSR"/>
</dbReference>
<evidence type="ECO:0000313" key="7">
    <source>
        <dbReference type="Proteomes" id="UP000631034"/>
    </source>
</evidence>
<dbReference type="Pfam" id="PF03466">
    <property type="entry name" value="LysR_substrate"/>
    <property type="match status" value="1"/>
</dbReference>
<gene>
    <name evidence="6" type="ORF">IHV25_02600</name>
</gene>
<keyword evidence="3" id="KW-0238">DNA-binding</keyword>
<dbReference type="FunFam" id="1.10.10.10:FF:000001">
    <property type="entry name" value="LysR family transcriptional regulator"/>
    <property type="match status" value="1"/>
</dbReference>
<proteinExistence type="inferred from homology"/>
<dbReference type="PANTHER" id="PTHR30537">
    <property type="entry name" value="HTH-TYPE TRANSCRIPTIONAL REGULATOR"/>
    <property type="match status" value="1"/>
</dbReference>
<dbReference type="CDD" id="cd08422">
    <property type="entry name" value="PBP2_CrgA_like"/>
    <property type="match status" value="1"/>
</dbReference>
<dbReference type="InterPro" id="IPR036388">
    <property type="entry name" value="WH-like_DNA-bd_sf"/>
</dbReference>
<keyword evidence="4" id="KW-0804">Transcription</keyword>
<dbReference type="Gene3D" id="1.10.10.10">
    <property type="entry name" value="Winged helix-like DNA-binding domain superfamily/Winged helix DNA-binding domain"/>
    <property type="match status" value="1"/>
</dbReference>
<dbReference type="GO" id="GO:0043565">
    <property type="term" value="F:sequence-specific DNA binding"/>
    <property type="evidence" value="ECO:0007669"/>
    <property type="project" value="TreeGrafter"/>
</dbReference>
<dbReference type="InterPro" id="IPR036390">
    <property type="entry name" value="WH_DNA-bd_sf"/>
</dbReference>
<name>A0A8J7CP26_9PROT</name>
<keyword evidence="2" id="KW-0805">Transcription regulation</keyword>
<protein>
    <submittedName>
        <fullName evidence="6">LysR family transcriptional regulator</fullName>
    </submittedName>
</protein>
<sequence>MDWDKLRVFHTVAEAGSFTRAGDFLNLSQSAVSRQIGALEEALGAPLFLRHPRGLVLTEQGTLLFETTRSIVSNLTELESRLDEQADDVSGPLTICTSLAFGTLWLTPRLKTLTDRYPKLELSVTLTDVSIDLGTRRADLAVRFIASEQQDLIQRHLVRMPYRVLASREYLQRYGVPRGVEDLDRHKILAYGNELDPPADNLNWLLSAGLPPKSPPRQPALRINNLLAIHRAVGNGMGIAALPGYFLCDSPCDEIVSLPGFDVPSLSLYFLYTKEMRYRKRVEVFRDFLISELKACGLNAPEDLGT</sequence>
<comment type="similarity">
    <text evidence="1">Belongs to the LysR transcriptional regulatory family.</text>
</comment>
<evidence type="ECO:0000313" key="6">
    <source>
        <dbReference type="EMBL" id="MBE1236542.1"/>
    </source>
</evidence>
<dbReference type="SUPFAM" id="SSF53850">
    <property type="entry name" value="Periplasmic binding protein-like II"/>
    <property type="match status" value="1"/>
</dbReference>
<dbReference type="Gene3D" id="3.40.190.290">
    <property type="match status" value="1"/>
</dbReference>
<dbReference type="GO" id="GO:0006351">
    <property type="term" value="P:DNA-templated transcription"/>
    <property type="evidence" value="ECO:0007669"/>
    <property type="project" value="TreeGrafter"/>
</dbReference>
<dbReference type="EMBL" id="JACZHT010000001">
    <property type="protein sequence ID" value="MBE1236542.1"/>
    <property type="molecule type" value="Genomic_DNA"/>
</dbReference>
<dbReference type="SUPFAM" id="SSF46785">
    <property type="entry name" value="Winged helix' DNA-binding domain"/>
    <property type="match status" value="1"/>
</dbReference>
<organism evidence="6 7">
    <name type="scientific">Phaeovibrio sulfidiphilus</name>
    <dbReference type="NCBI Taxonomy" id="1220600"/>
    <lineage>
        <taxon>Bacteria</taxon>
        <taxon>Pseudomonadati</taxon>
        <taxon>Pseudomonadota</taxon>
        <taxon>Alphaproteobacteria</taxon>
        <taxon>Rhodospirillales</taxon>
        <taxon>Rhodospirillaceae</taxon>
        <taxon>Phaeovibrio</taxon>
    </lineage>
</organism>
<dbReference type="InterPro" id="IPR058163">
    <property type="entry name" value="LysR-type_TF_proteobact-type"/>
</dbReference>